<dbReference type="CDD" id="cd09019">
    <property type="entry name" value="galactose_mutarotase_like"/>
    <property type="match status" value="1"/>
</dbReference>
<sequence length="406" mass="43661">MRAGGKFVIGAAALGVSALSTGASAEIRMSAWGETPDHRKVDLYTLRNKAGLTVRIATYGGMLVDLIVPDRDGTPVNVIRGMDRLTDYFERHASLYGSIVGRYGNRIKGGRFTLDGVDYQLPVNNQGNTLHGGPIGFDQRIWTASPQDGAAPSLTLRYVSPDGEMGFPGAVKATVKYTLDGRDLRVDFGATSDRPTVIDLFVHPWFNLGGAGNGDILGHRLQIFASRYAEMDESHTPTGGLAPVAGTPFDFRRPIPIGTHIHDCDWQISGNPRAPGYDQQFALDGKAGTLRLAARLEEPDSGRVLEVLTTQPDLGLYTTNFPGTIAGRAGERYGQYGAVVFETQHFGNSPNLPQFPSTVLRPGAKFHEMTIFRFPAGGGGRASPPRSPHLIADAPPCGMPTPPHAR</sequence>
<evidence type="ECO:0000256" key="1">
    <source>
        <dbReference type="ARBA" id="ARBA00006206"/>
    </source>
</evidence>
<dbReference type="RefSeq" id="WP_216321569.1">
    <property type="nucleotide sequence ID" value="NZ_JAHKRT010000002.1"/>
</dbReference>
<keyword evidence="2" id="KW-0119">Carbohydrate metabolism</keyword>
<comment type="catalytic activity">
    <reaction evidence="2">
        <text>alpha-D-glucose = beta-D-glucose</text>
        <dbReference type="Rhea" id="RHEA:10264"/>
        <dbReference type="ChEBI" id="CHEBI:15903"/>
        <dbReference type="ChEBI" id="CHEBI:17925"/>
        <dbReference type="EC" id="5.1.3.3"/>
    </reaction>
</comment>
<feature type="region of interest" description="Disordered" evidence="3">
    <location>
        <begin position="377"/>
        <end position="406"/>
    </location>
</feature>
<comment type="caution">
    <text evidence="5">The sequence shown here is derived from an EMBL/GenBank/DDBJ whole genome shotgun (WGS) entry which is preliminary data.</text>
</comment>
<organism evidence="5 6">
    <name type="scientific">Sphingomonas quercus</name>
    <dbReference type="NCBI Taxonomy" id="2842451"/>
    <lineage>
        <taxon>Bacteria</taxon>
        <taxon>Pseudomonadati</taxon>
        <taxon>Pseudomonadota</taxon>
        <taxon>Alphaproteobacteria</taxon>
        <taxon>Sphingomonadales</taxon>
        <taxon>Sphingomonadaceae</taxon>
        <taxon>Sphingomonas</taxon>
    </lineage>
</organism>
<dbReference type="InterPro" id="IPR008183">
    <property type="entry name" value="Aldose_1/G6P_1-epimerase"/>
</dbReference>
<accession>A0ABS6BIZ7</accession>
<dbReference type="PANTHER" id="PTHR10091">
    <property type="entry name" value="ALDOSE-1-EPIMERASE"/>
    <property type="match status" value="1"/>
</dbReference>
<evidence type="ECO:0000313" key="6">
    <source>
        <dbReference type="Proteomes" id="UP000776276"/>
    </source>
</evidence>
<dbReference type="Pfam" id="PF01263">
    <property type="entry name" value="Aldose_epim"/>
    <property type="match status" value="1"/>
</dbReference>
<evidence type="ECO:0000256" key="2">
    <source>
        <dbReference type="PIRNR" id="PIRNR005096"/>
    </source>
</evidence>
<dbReference type="NCBIfam" id="NF008277">
    <property type="entry name" value="PRK11055.1"/>
    <property type="match status" value="1"/>
</dbReference>
<feature type="compositionally biased region" description="Pro residues" evidence="3">
    <location>
        <begin position="397"/>
        <end position="406"/>
    </location>
</feature>
<dbReference type="PANTHER" id="PTHR10091:SF0">
    <property type="entry name" value="GALACTOSE MUTAROTASE"/>
    <property type="match status" value="1"/>
</dbReference>
<dbReference type="EMBL" id="JAHKRT010000002">
    <property type="protein sequence ID" value="MBU3077406.1"/>
    <property type="molecule type" value="Genomic_DNA"/>
</dbReference>
<feature type="signal peptide" evidence="4">
    <location>
        <begin position="1"/>
        <end position="25"/>
    </location>
</feature>
<dbReference type="InterPro" id="IPR047215">
    <property type="entry name" value="Galactose_mutarotase-like"/>
</dbReference>
<reference evidence="5 6" key="1">
    <citation type="submission" date="2021-06" db="EMBL/GenBank/DDBJ databases">
        <title>Sphingomonas sp. XMGL2, whole genome shotgun sequencing project.</title>
        <authorList>
            <person name="Zhao G."/>
            <person name="Shen L."/>
        </authorList>
    </citation>
    <scope>NUCLEOTIDE SEQUENCE [LARGE SCALE GENOMIC DNA]</scope>
    <source>
        <strain evidence="5 6">XMGL2</strain>
    </source>
</reference>
<keyword evidence="4" id="KW-0732">Signal</keyword>
<dbReference type="PIRSF" id="PIRSF005096">
    <property type="entry name" value="GALM"/>
    <property type="match status" value="1"/>
</dbReference>
<keyword evidence="2" id="KW-0413">Isomerase</keyword>
<dbReference type="InterPro" id="IPR015443">
    <property type="entry name" value="Aldose_1-epimerase"/>
</dbReference>
<evidence type="ECO:0000256" key="3">
    <source>
        <dbReference type="SAM" id="MobiDB-lite"/>
    </source>
</evidence>
<gene>
    <name evidence="5" type="ORF">KOF26_05945</name>
</gene>
<name>A0ABS6BIZ7_9SPHN</name>
<proteinExistence type="inferred from homology"/>
<comment type="pathway">
    <text evidence="2">Carbohydrate metabolism; hexose metabolism.</text>
</comment>
<feature type="chain" id="PRO_5046347367" description="Aldose 1-epimerase" evidence="4">
    <location>
        <begin position="26"/>
        <end position="406"/>
    </location>
</feature>
<protein>
    <recommendedName>
        <fullName evidence="2">Aldose 1-epimerase</fullName>
        <ecNumber evidence="2">5.1.3.3</ecNumber>
    </recommendedName>
</protein>
<evidence type="ECO:0000256" key="4">
    <source>
        <dbReference type="SAM" id="SignalP"/>
    </source>
</evidence>
<evidence type="ECO:0000313" key="5">
    <source>
        <dbReference type="EMBL" id="MBU3077406.1"/>
    </source>
</evidence>
<keyword evidence="6" id="KW-1185">Reference proteome</keyword>
<dbReference type="Proteomes" id="UP000776276">
    <property type="component" value="Unassembled WGS sequence"/>
</dbReference>
<dbReference type="EC" id="5.1.3.3" evidence="2"/>
<comment type="similarity">
    <text evidence="1 2">Belongs to the aldose epimerase family.</text>
</comment>